<gene>
    <name evidence="1" type="ORF">D3227_11175</name>
</gene>
<reference evidence="1 2" key="1">
    <citation type="submission" date="2018-09" db="EMBL/GenBank/DDBJ databases">
        <title>Mesorhizobium carmichaelinearum sp. nov. isolated from Carmichaelinea spp. root nodules in New Zealand.</title>
        <authorList>
            <person name="De Meyer S.E."/>
        </authorList>
    </citation>
    <scope>NUCLEOTIDE SEQUENCE [LARGE SCALE GENOMIC DNA]</scope>
    <source>
        <strain evidence="1 2">ICMP19557</strain>
    </source>
</reference>
<evidence type="ECO:0000313" key="2">
    <source>
        <dbReference type="Proteomes" id="UP000272706"/>
    </source>
</evidence>
<comment type="caution">
    <text evidence="1">The sequence shown here is derived from an EMBL/GenBank/DDBJ whole genome shotgun (WGS) entry which is preliminary data.</text>
</comment>
<sequence length="83" mass="9201">MSQRKDLTIDEAIRDPMIRLVMKADRVDPLAFEATLRSLAAAQAPARRAPPRFPEETAGSRQLSRIANAFGEAKAFNEACVSW</sequence>
<protein>
    <submittedName>
        <fullName evidence="1">Uncharacterized protein</fullName>
    </submittedName>
</protein>
<dbReference type="RefSeq" id="WP_120014169.1">
    <property type="nucleotide sequence ID" value="NZ_QZWZ01000007.1"/>
</dbReference>
<dbReference type="AlphaFoldDB" id="A0A3A5KU53"/>
<accession>A0A3A5KU53</accession>
<proteinExistence type="predicted"/>
<evidence type="ECO:0000313" key="1">
    <source>
        <dbReference type="EMBL" id="RJT39950.1"/>
    </source>
</evidence>
<dbReference type="Proteomes" id="UP000272706">
    <property type="component" value="Unassembled WGS sequence"/>
</dbReference>
<dbReference type="OrthoDB" id="7365361at2"/>
<keyword evidence="2" id="KW-1185">Reference proteome</keyword>
<dbReference type="EMBL" id="QZWZ01000007">
    <property type="protein sequence ID" value="RJT39950.1"/>
    <property type="molecule type" value="Genomic_DNA"/>
</dbReference>
<organism evidence="1 2">
    <name type="scientific">Mesorhizobium waimense</name>
    <dbReference type="NCBI Taxonomy" id="1300307"/>
    <lineage>
        <taxon>Bacteria</taxon>
        <taxon>Pseudomonadati</taxon>
        <taxon>Pseudomonadota</taxon>
        <taxon>Alphaproteobacteria</taxon>
        <taxon>Hyphomicrobiales</taxon>
        <taxon>Phyllobacteriaceae</taxon>
        <taxon>Mesorhizobium</taxon>
    </lineage>
</organism>
<name>A0A3A5KU53_9HYPH</name>